<name>A0AAV8V6X8_9CUCU</name>
<dbReference type="Pfam" id="PF00651">
    <property type="entry name" value="BTB"/>
    <property type="match status" value="1"/>
</dbReference>
<dbReference type="SUPFAM" id="SSF54695">
    <property type="entry name" value="POZ domain"/>
    <property type="match status" value="1"/>
</dbReference>
<reference evidence="5 6" key="1">
    <citation type="journal article" date="2023" name="Insect Mol. Biol.">
        <title>Genome sequencing provides insights into the evolution of gene families encoding plant cell wall-degrading enzymes in longhorned beetles.</title>
        <authorList>
            <person name="Shin N.R."/>
            <person name="Okamura Y."/>
            <person name="Kirsch R."/>
            <person name="Pauchet Y."/>
        </authorList>
    </citation>
    <scope>NUCLEOTIDE SEQUENCE [LARGE SCALE GENOMIC DNA]</scope>
    <source>
        <strain evidence="5">EAD_L_NR</strain>
    </source>
</reference>
<feature type="region of interest" description="Disordered" evidence="3">
    <location>
        <begin position="152"/>
        <end position="173"/>
    </location>
</feature>
<evidence type="ECO:0000313" key="5">
    <source>
        <dbReference type="EMBL" id="KAJ8909710.1"/>
    </source>
</evidence>
<accession>A0AAV8V6X8</accession>
<dbReference type="AlphaFoldDB" id="A0AAV8V6X8"/>
<evidence type="ECO:0000313" key="6">
    <source>
        <dbReference type="Proteomes" id="UP001159042"/>
    </source>
</evidence>
<dbReference type="GO" id="GO:0006357">
    <property type="term" value="P:regulation of transcription by RNA polymerase II"/>
    <property type="evidence" value="ECO:0007669"/>
    <property type="project" value="TreeGrafter"/>
</dbReference>
<evidence type="ECO:0000259" key="4">
    <source>
        <dbReference type="Pfam" id="PF00651"/>
    </source>
</evidence>
<evidence type="ECO:0000256" key="3">
    <source>
        <dbReference type="SAM" id="MobiDB-lite"/>
    </source>
</evidence>
<evidence type="ECO:0000256" key="2">
    <source>
        <dbReference type="ARBA" id="ARBA00023242"/>
    </source>
</evidence>
<organism evidence="5 6">
    <name type="scientific">Exocentrus adspersus</name>
    <dbReference type="NCBI Taxonomy" id="1586481"/>
    <lineage>
        <taxon>Eukaryota</taxon>
        <taxon>Metazoa</taxon>
        <taxon>Ecdysozoa</taxon>
        <taxon>Arthropoda</taxon>
        <taxon>Hexapoda</taxon>
        <taxon>Insecta</taxon>
        <taxon>Pterygota</taxon>
        <taxon>Neoptera</taxon>
        <taxon>Endopterygota</taxon>
        <taxon>Coleoptera</taxon>
        <taxon>Polyphaga</taxon>
        <taxon>Cucujiformia</taxon>
        <taxon>Chrysomeloidea</taxon>
        <taxon>Cerambycidae</taxon>
        <taxon>Lamiinae</taxon>
        <taxon>Acanthocinini</taxon>
        <taxon>Exocentrus</taxon>
    </lineage>
</organism>
<dbReference type="Proteomes" id="UP001159042">
    <property type="component" value="Unassembled WGS sequence"/>
</dbReference>
<comment type="caution">
    <text evidence="5">The sequence shown here is derived from an EMBL/GenBank/DDBJ whole genome shotgun (WGS) entry which is preliminary data.</text>
</comment>
<keyword evidence="2" id="KW-0539">Nucleus</keyword>
<dbReference type="InterPro" id="IPR051095">
    <property type="entry name" value="Dros_DevTransReg"/>
</dbReference>
<proteinExistence type="predicted"/>
<dbReference type="GO" id="GO:0005634">
    <property type="term" value="C:nucleus"/>
    <property type="evidence" value="ECO:0007669"/>
    <property type="project" value="UniProtKB-SubCell"/>
</dbReference>
<sequence length="328" mass="36316">MKLVYPVNMFSAARFLHVLTLGAILTGRICPVRNLVTLLVIGCLKANPCSHPIIFMRDVEAHQIIALMEFMYAGEVNVAQGHLSTFLKTAESLKIRGLTDTSPEAVSHKDEDTCLNSRSSNCSPVSVNNKHKLEKLLISSSSTVTSSQDVTNVNIPNISSPPPKRQCKSESELPKLRTDDAIVNSFAISDNINQLDLTKDTLQPKVELPDYLSDVDDDVREDNFDALPNLCPRSDVTELSDSDCSNNKNHKDNHYDTTHKYYPARLSRADNTASTIMSIPPKQLNLGIGKLGENPPNIMQRIQKFKTIMNIQIKIAELVGTLGMTRSI</sequence>
<comment type="subcellular location">
    <subcellularLocation>
        <location evidence="1">Nucleus</location>
    </subcellularLocation>
</comment>
<protein>
    <recommendedName>
        <fullName evidence="4">BTB domain-containing protein</fullName>
    </recommendedName>
</protein>
<keyword evidence="6" id="KW-1185">Reference proteome</keyword>
<feature type="domain" description="BTB" evidence="4">
    <location>
        <begin position="52"/>
        <end position="107"/>
    </location>
</feature>
<dbReference type="InterPro" id="IPR000210">
    <property type="entry name" value="BTB/POZ_dom"/>
</dbReference>
<dbReference type="Gene3D" id="3.30.710.10">
    <property type="entry name" value="Potassium Channel Kv1.1, Chain A"/>
    <property type="match status" value="1"/>
</dbReference>
<gene>
    <name evidence="5" type="ORF">NQ315_012850</name>
</gene>
<dbReference type="InterPro" id="IPR011333">
    <property type="entry name" value="SKP1/BTB/POZ_sf"/>
</dbReference>
<dbReference type="PANTHER" id="PTHR23110">
    <property type="entry name" value="BTB DOMAIN TRANSCRIPTION FACTOR"/>
    <property type="match status" value="1"/>
</dbReference>
<evidence type="ECO:0000256" key="1">
    <source>
        <dbReference type="ARBA" id="ARBA00004123"/>
    </source>
</evidence>
<dbReference type="EMBL" id="JANEYG010000433">
    <property type="protein sequence ID" value="KAJ8909710.1"/>
    <property type="molecule type" value="Genomic_DNA"/>
</dbReference>
<dbReference type="PANTHER" id="PTHR23110:SF99">
    <property type="entry name" value="BROAD-COMPLEX CORE PROTEIN ISOFORM 6"/>
    <property type="match status" value="1"/>
</dbReference>